<dbReference type="AlphaFoldDB" id="A0A178MYH1"/>
<dbReference type="CDD" id="cd03220">
    <property type="entry name" value="ABC_KpsT_Wzt"/>
    <property type="match status" value="1"/>
</dbReference>
<reference evidence="6 7" key="1">
    <citation type="submission" date="2016-04" db="EMBL/GenBank/DDBJ databases">
        <title>Draft genome sequence of freshwater magnetotactic bacteria Magnetospirillum marisnigri SP-1 and Magnetospirillum moscoviense BB-1.</title>
        <authorList>
            <person name="Koziaeva V."/>
            <person name="Dziuba M.V."/>
            <person name="Ivanov T.M."/>
            <person name="Kuznetsov B."/>
            <person name="Grouzdev D.S."/>
        </authorList>
    </citation>
    <scope>NUCLEOTIDE SEQUENCE [LARGE SCALE GENOMIC DNA]</scope>
    <source>
        <strain evidence="6 7">BB-1</strain>
    </source>
</reference>
<evidence type="ECO:0000256" key="4">
    <source>
        <dbReference type="ARBA" id="ARBA00022840"/>
    </source>
</evidence>
<evidence type="ECO:0000313" key="6">
    <source>
        <dbReference type="EMBL" id="OAN55077.1"/>
    </source>
</evidence>
<evidence type="ECO:0000256" key="2">
    <source>
        <dbReference type="ARBA" id="ARBA00022448"/>
    </source>
</evidence>
<dbReference type="SMART" id="SM00382">
    <property type="entry name" value="AAA"/>
    <property type="match status" value="1"/>
</dbReference>
<dbReference type="Gene3D" id="3.40.50.300">
    <property type="entry name" value="P-loop containing nucleotide triphosphate hydrolases"/>
    <property type="match status" value="1"/>
</dbReference>
<dbReference type="Pfam" id="PF00005">
    <property type="entry name" value="ABC_tran"/>
    <property type="match status" value="1"/>
</dbReference>
<evidence type="ECO:0000313" key="7">
    <source>
        <dbReference type="Proteomes" id="UP000078543"/>
    </source>
</evidence>
<sequence length="431" mass="48177">MNTSDGQDIVLDVANVSKTFRLFHNPVTGPIMAALKPWKRHAYYQEFPALDDISFRCHRGEVIGIIGPNGAGKTTLLKMVAGLLPVDKGRITVNGTVTALLALGLGVHPEFSGRENIRYSGLLLGMTADEIERKTESIIDFAEIGEFIDHPLRTYSSGMRARLLFSISMSVEPDILIVDEALATGDNYFVQKCQRKIKTICESGATVLFVSHNLFQISDLTDRCIYIRNGRMLFDGNTRNAVDMYIADIHRETSSKLADHTVRSRTVSAVKGRGTIIVHDAWFVSDGDRTNKITVGHSAELHVEVEALENLDDVTIAVELLSDKSLTTYAFLQMFDLTLGDQVVYRTFPLKTGRHVIVLGFNNIHFGDGVYTATLDLYPGRSDYRYSVETVHCRYENFFSFHAAYRNNLVYGRGTLCEIPVDFFRVDSPTP</sequence>
<comment type="caution">
    <text evidence="6">The sequence shown here is derived from an EMBL/GenBank/DDBJ whole genome shotgun (WGS) entry which is preliminary data.</text>
</comment>
<evidence type="ECO:0000256" key="3">
    <source>
        <dbReference type="ARBA" id="ARBA00022741"/>
    </source>
</evidence>
<dbReference type="EMBL" id="LWQU01000104">
    <property type="protein sequence ID" value="OAN55077.1"/>
    <property type="molecule type" value="Genomic_DNA"/>
</dbReference>
<accession>A0A178MYH1</accession>
<dbReference type="InterPro" id="IPR003439">
    <property type="entry name" value="ABC_transporter-like_ATP-bd"/>
</dbReference>
<keyword evidence="4" id="KW-0067">ATP-binding</keyword>
<dbReference type="InterPro" id="IPR003593">
    <property type="entry name" value="AAA+_ATPase"/>
</dbReference>
<dbReference type="GO" id="GO:0140359">
    <property type="term" value="F:ABC-type transporter activity"/>
    <property type="evidence" value="ECO:0007669"/>
    <property type="project" value="InterPro"/>
</dbReference>
<protein>
    <recommendedName>
        <fullName evidence="5">ABC transporter domain-containing protein</fullName>
    </recommendedName>
</protein>
<dbReference type="PANTHER" id="PTHR46743:SF2">
    <property type="entry name" value="TEICHOIC ACIDS EXPORT ATP-BINDING PROTEIN TAGH"/>
    <property type="match status" value="1"/>
</dbReference>
<gene>
    <name evidence="6" type="ORF">A6A05_00515</name>
</gene>
<dbReference type="PANTHER" id="PTHR46743">
    <property type="entry name" value="TEICHOIC ACIDS EXPORT ATP-BINDING PROTEIN TAGH"/>
    <property type="match status" value="1"/>
</dbReference>
<keyword evidence="3" id="KW-0547">Nucleotide-binding</keyword>
<evidence type="ECO:0000256" key="1">
    <source>
        <dbReference type="ARBA" id="ARBA00005417"/>
    </source>
</evidence>
<dbReference type="GO" id="GO:0016887">
    <property type="term" value="F:ATP hydrolysis activity"/>
    <property type="evidence" value="ECO:0007669"/>
    <property type="project" value="InterPro"/>
</dbReference>
<feature type="domain" description="ABC transporter" evidence="5">
    <location>
        <begin position="11"/>
        <end position="254"/>
    </location>
</feature>
<dbReference type="SUPFAM" id="SSF52540">
    <property type="entry name" value="P-loop containing nucleoside triphosphate hydrolases"/>
    <property type="match status" value="1"/>
</dbReference>
<organism evidence="6 7">
    <name type="scientific">Magnetospirillum moscoviense</name>
    <dbReference type="NCBI Taxonomy" id="1437059"/>
    <lineage>
        <taxon>Bacteria</taxon>
        <taxon>Pseudomonadati</taxon>
        <taxon>Pseudomonadota</taxon>
        <taxon>Alphaproteobacteria</taxon>
        <taxon>Rhodospirillales</taxon>
        <taxon>Rhodospirillaceae</taxon>
        <taxon>Magnetospirillum</taxon>
    </lineage>
</organism>
<proteinExistence type="inferred from homology"/>
<dbReference type="PROSITE" id="PS50893">
    <property type="entry name" value="ABC_TRANSPORTER_2"/>
    <property type="match status" value="1"/>
</dbReference>
<dbReference type="InterPro" id="IPR050683">
    <property type="entry name" value="Bact_Polysacc_Export_ATP-bd"/>
</dbReference>
<dbReference type="GO" id="GO:0016020">
    <property type="term" value="C:membrane"/>
    <property type="evidence" value="ECO:0007669"/>
    <property type="project" value="InterPro"/>
</dbReference>
<dbReference type="InterPro" id="IPR017871">
    <property type="entry name" value="ABC_transporter-like_CS"/>
</dbReference>
<dbReference type="GO" id="GO:0005524">
    <property type="term" value="F:ATP binding"/>
    <property type="evidence" value="ECO:0007669"/>
    <property type="project" value="UniProtKB-KW"/>
</dbReference>
<name>A0A178MYH1_9PROT</name>
<dbReference type="InterPro" id="IPR027417">
    <property type="entry name" value="P-loop_NTPase"/>
</dbReference>
<keyword evidence="2" id="KW-0813">Transport</keyword>
<dbReference type="PROSITE" id="PS00211">
    <property type="entry name" value="ABC_TRANSPORTER_1"/>
    <property type="match status" value="1"/>
</dbReference>
<dbReference type="InterPro" id="IPR015860">
    <property type="entry name" value="ABC_transpr_TagH-like"/>
</dbReference>
<dbReference type="OrthoDB" id="9778870at2"/>
<keyword evidence="7" id="KW-1185">Reference proteome</keyword>
<dbReference type="RefSeq" id="WP_068498163.1">
    <property type="nucleotide sequence ID" value="NZ_LWQU01000104.1"/>
</dbReference>
<dbReference type="STRING" id="1437059.A6A05_00515"/>
<evidence type="ECO:0000259" key="5">
    <source>
        <dbReference type="PROSITE" id="PS50893"/>
    </source>
</evidence>
<dbReference type="Proteomes" id="UP000078543">
    <property type="component" value="Unassembled WGS sequence"/>
</dbReference>
<comment type="similarity">
    <text evidence="1">Belongs to the ABC transporter superfamily.</text>
</comment>